<feature type="compositionally biased region" description="Basic and acidic residues" evidence="1">
    <location>
        <begin position="690"/>
        <end position="706"/>
    </location>
</feature>
<accession>A0ABR3UG34</accession>
<sequence>MPFFKSVFHSKDKQKGAKTAPEPAAPPKPRWEESWTRKDVAPDEIQELIHVCTQEMKSRALDMPFMLLPFRPTSDTSASRNFIRNFFKAAYEGTRQYSGEGLAQELRLTEPLTLCSIIKWCWSRLPGGVVTWDAYELFRIGESDSNFARHAFDTFIPISVDSEARKRIIFDFFDLLSSVAARGKSNGMGGRKLSRLAGWWAFEFVEDGKGFDGGYRTWEKAADAASHLFFAYLRSLSPDMNVVGGISALPRSLQALLTQTEYPPQTPTLMQTRTTKVVMIVDSVSPTPFALLRRAKNFEYRDDDRALQQFSAYEDTVKALTDECQRVLKCIATANQSTVSTDPTTPDPSWSRFEDFGFSGIMDSSSSINGTSIGGSPREFSSLRSGPNSNNTDLGRPTTPSWADFLSSGFADENNQSPPTTLLMPNQKLPPLGENRVHSSQSHVRNGLNEDDLEPGELASITKFDLDETFWWVWMISLASEETTDRKAAFGRCTLIETRIQGAKWLVMEEQVKGASPGPEEGAYIAEKKSKFSFTRRGRLGRRKSTGKKPTPKEPYNRTTNNTPMSKTSIGPDQHARIQAAAAKLAKNERDEKDAKELAQRRGRSDDTTSVKTNSVLTLQPHLVNEAGPAMQWDKKFGEAALDKDALRAQYLGDVSAGRGSKSNLIASANGRSSPLPPELSNRDLPALPKSERGESRSPARIDTKPTEASVTPVPWPNDSPTQTPQKQSFPVPVAQEQSTPIEETPFATPLPISDEKSVQSGTTPNQHPALRKAVPERKPVMAPQPKPRVSEDYGAAPGKKISPNKLKKKEGSGLRKLFGRKKTETPAAVATTAPADDSYFQASDALRSTSRLDDHQSNVREPSPTYTDDQPEPMRAPSPQYEPSPAASSSMVEPNQAGGPVAGAPATQQEIDQAFSRFDQGPMEDMPAFAPADDESDAESAAAPTVPRRQMQQANPRTPTQRAPEYADDISEESVEFTKHQSPSQDRWAQIRKNAAERAARLSEEQVRRSRSQSQSQRTDEGETSGEETIESRVARIKARVAELTGNNAHYCPLASHTPSVFQAYKELDTLSDFDFLVVSFYDNRHTCVFTPNTRQHHTLMPDIGLPFRSICISFRFFTFC</sequence>
<keyword evidence="4" id="KW-1185">Reference proteome</keyword>
<feature type="compositionally biased region" description="Polar residues" evidence="1">
    <location>
        <begin position="951"/>
        <end position="962"/>
    </location>
</feature>
<evidence type="ECO:0000256" key="1">
    <source>
        <dbReference type="SAM" id="MobiDB-lite"/>
    </source>
</evidence>
<feature type="region of interest" description="Disordered" evidence="1">
    <location>
        <begin position="535"/>
        <end position="614"/>
    </location>
</feature>
<organism evidence="3 4">
    <name type="scientific">Alternaria dauci</name>
    <dbReference type="NCBI Taxonomy" id="48095"/>
    <lineage>
        <taxon>Eukaryota</taxon>
        <taxon>Fungi</taxon>
        <taxon>Dikarya</taxon>
        <taxon>Ascomycota</taxon>
        <taxon>Pezizomycotina</taxon>
        <taxon>Dothideomycetes</taxon>
        <taxon>Pleosporomycetidae</taxon>
        <taxon>Pleosporales</taxon>
        <taxon>Pleosporineae</taxon>
        <taxon>Pleosporaceae</taxon>
        <taxon>Alternaria</taxon>
        <taxon>Alternaria sect. Porri</taxon>
    </lineage>
</organism>
<feature type="region of interest" description="Disordered" evidence="1">
    <location>
        <begin position="367"/>
        <end position="453"/>
    </location>
</feature>
<feature type="compositionally biased region" description="Polar residues" evidence="1">
    <location>
        <begin position="382"/>
        <end position="401"/>
    </location>
</feature>
<dbReference type="PANTHER" id="PTHR28093">
    <property type="entry name" value="MORPHOGENESIS-RELATED PROTEIN MSB1"/>
    <property type="match status" value="1"/>
</dbReference>
<protein>
    <recommendedName>
        <fullName evidence="2">Meiotically up-regulated protein Msb1/Mug8 domain-containing protein</fullName>
    </recommendedName>
</protein>
<feature type="compositionally biased region" description="Basic and acidic residues" evidence="1">
    <location>
        <begin position="995"/>
        <end position="1009"/>
    </location>
</feature>
<dbReference type="RefSeq" id="XP_069305537.1">
    <property type="nucleotide sequence ID" value="XM_069452936.1"/>
</dbReference>
<dbReference type="CDD" id="cd04401">
    <property type="entry name" value="RhoGAP_fMSB1"/>
    <property type="match status" value="1"/>
</dbReference>
<feature type="compositionally biased region" description="Low complexity" evidence="1">
    <location>
        <begin position="826"/>
        <end position="836"/>
    </location>
</feature>
<feature type="region of interest" description="Disordered" evidence="1">
    <location>
        <begin position="1"/>
        <end position="34"/>
    </location>
</feature>
<feature type="compositionally biased region" description="Basic and acidic residues" evidence="1">
    <location>
        <begin position="586"/>
        <end position="609"/>
    </location>
</feature>
<feature type="compositionally biased region" description="Low complexity" evidence="1">
    <location>
        <begin position="367"/>
        <end position="376"/>
    </location>
</feature>
<comment type="caution">
    <text evidence="3">The sequence shown here is derived from an EMBL/GenBank/DDBJ whole genome shotgun (WGS) entry which is preliminary data.</text>
</comment>
<dbReference type="GeneID" id="96087091"/>
<feature type="compositionally biased region" description="Polar residues" evidence="1">
    <location>
        <begin position="719"/>
        <end position="729"/>
    </location>
</feature>
<dbReference type="EMBL" id="JBHGVX010000006">
    <property type="protein sequence ID" value="KAL1794953.1"/>
    <property type="molecule type" value="Genomic_DNA"/>
</dbReference>
<reference evidence="3 4" key="1">
    <citation type="submission" date="2024-09" db="EMBL/GenBank/DDBJ databases">
        <title>T2T genomes of carrot and Alternaria dauci and their utility for understanding host-pathogen interaction during carrot leaf blight disease.</title>
        <authorList>
            <person name="Liu W."/>
            <person name="Xu S."/>
            <person name="Ou C."/>
            <person name="Liu X."/>
            <person name="Zhuang F."/>
            <person name="Deng X.W."/>
        </authorList>
    </citation>
    <scope>NUCLEOTIDE SEQUENCE [LARGE SCALE GENOMIC DNA]</scope>
    <source>
        <strain evidence="3 4">A2016</strain>
    </source>
</reference>
<dbReference type="Proteomes" id="UP001578633">
    <property type="component" value="Chromosome 6"/>
</dbReference>
<gene>
    <name evidence="3" type="ORF">ACET3X_006769</name>
</gene>
<dbReference type="PANTHER" id="PTHR28093:SF1">
    <property type="entry name" value="MORPHOGENESIS-RELATED PROTEIN MSB1"/>
    <property type="match status" value="1"/>
</dbReference>
<dbReference type="InterPro" id="IPR012965">
    <property type="entry name" value="Msb1/Mug8_dom"/>
</dbReference>
<feature type="compositionally biased region" description="Basic residues" evidence="1">
    <location>
        <begin position="535"/>
        <end position="547"/>
    </location>
</feature>
<dbReference type="Pfam" id="PF08101">
    <property type="entry name" value="Msb1-Mug8_dom"/>
    <property type="match status" value="1"/>
</dbReference>
<feature type="compositionally biased region" description="Polar residues" evidence="1">
    <location>
        <begin position="557"/>
        <end position="571"/>
    </location>
</feature>
<evidence type="ECO:0000259" key="2">
    <source>
        <dbReference type="Pfam" id="PF08101"/>
    </source>
</evidence>
<name>A0ABR3UG34_9PLEO</name>
<proteinExistence type="predicted"/>
<evidence type="ECO:0000313" key="3">
    <source>
        <dbReference type="EMBL" id="KAL1794953.1"/>
    </source>
</evidence>
<feature type="domain" description="Meiotically up-regulated protein Msb1/Mug8" evidence="2">
    <location>
        <begin position="40"/>
        <end position="511"/>
    </location>
</feature>
<feature type="compositionally biased region" description="Acidic residues" evidence="1">
    <location>
        <begin position="967"/>
        <end position="976"/>
    </location>
</feature>
<evidence type="ECO:0000313" key="4">
    <source>
        <dbReference type="Proteomes" id="UP001578633"/>
    </source>
</evidence>
<feature type="compositionally biased region" description="Polar residues" evidence="1">
    <location>
        <begin position="661"/>
        <end position="673"/>
    </location>
</feature>
<feature type="compositionally biased region" description="Polar residues" evidence="1">
    <location>
        <begin position="413"/>
        <end position="424"/>
    </location>
</feature>
<dbReference type="InterPro" id="IPR037508">
    <property type="entry name" value="Msb1/Mug8"/>
</dbReference>
<feature type="region of interest" description="Disordered" evidence="1">
    <location>
        <begin position="656"/>
        <end position="1031"/>
    </location>
</feature>